<reference evidence="2 3" key="1">
    <citation type="submission" date="2018-08" db="EMBL/GenBank/DDBJ databases">
        <title>A genome reference for cultivated species of the human gut microbiota.</title>
        <authorList>
            <person name="Zou Y."/>
            <person name="Xue W."/>
            <person name="Luo G."/>
        </authorList>
    </citation>
    <scope>NUCLEOTIDE SEQUENCE [LARGE SCALE GENOMIC DNA]</scope>
    <source>
        <strain evidence="2 3">AF46-2NS</strain>
    </source>
</reference>
<organism evidence="2 3">
    <name type="scientific">Segatella copri</name>
    <dbReference type="NCBI Taxonomy" id="165179"/>
    <lineage>
        <taxon>Bacteria</taxon>
        <taxon>Pseudomonadati</taxon>
        <taxon>Bacteroidota</taxon>
        <taxon>Bacteroidia</taxon>
        <taxon>Bacteroidales</taxon>
        <taxon>Prevotellaceae</taxon>
        <taxon>Segatella</taxon>
    </lineage>
</organism>
<dbReference type="EMBL" id="JAHOEI010000008">
    <property type="protein sequence ID" value="MBV3386978.1"/>
    <property type="molecule type" value="Genomic_DNA"/>
</dbReference>
<dbReference type="Pfam" id="PF14103">
    <property type="entry name" value="DUF4276"/>
    <property type="match status" value="1"/>
</dbReference>
<name>A0A415EXN5_9BACT</name>
<dbReference type="InterPro" id="IPR025455">
    <property type="entry name" value="DUF4276"/>
</dbReference>
<dbReference type="EMBL" id="QRNB01000102">
    <property type="protein sequence ID" value="RHK08050.1"/>
    <property type="molecule type" value="Genomic_DNA"/>
</dbReference>
<dbReference type="Proteomes" id="UP001196765">
    <property type="component" value="Unassembled WGS sequence"/>
</dbReference>
<proteinExistence type="predicted"/>
<comment type="caution">
    <text evidence="2">The sequence shown here is derived from an EMBL/GenBank/DDBJ whole genome shotgun (WGS) entry which is preliminary data.</text>
</comment>
<protein>
    <submittedName>
        <fullName evidence="2">DUF4276 family protein</fullName>
    </submittedName>
</protein>
<dbReference type="Proteomes" id="UP000286211">
    <property type="component" value="Unassembled WGS sequence"/>
</dbReference>
<evidence type="ECO:0000313" key="2">
    <source>
        <dbReference type="EMBL" id="RHK08050.1"/>
    </source>
</evidence>
<evidence type="ECO:0000313" key="1">
    <source>
        <dbReference type="EMBL" id="MBV3386978.1"/>
    </source>
</evidence>
<gene>
    <name evidence="2" type="ORF">DW079_13455</name>
    <name evidence="1" type="ORF">KSW82_04390</name>
</gene>
<evidence type="ECO:0000313" key="3">
    <source>
        <dbReference type="Proteomes" id="UP000286211"/>
    </source>
</evidence>
<dbReference type="AlphaFoldDB" id="A0A415EXN5"/>
<accession>A0A415EXN5</accession>
<sequence length="215" mass="24853">MKRLIIVCEGPTEQEFCTEVLGVEFAKHDIYVEAPVIKHSHGGIVPWATIKKQILNHLQEGDVYVSMLVDYYGIKDQFGFPGWEESKEIVDKTERIHFLIDRMAKDIPEQYRFRFIPYIQLHEFEGLLFSDVSAFLNSFEESEFDYAELQATAEAFQSPELINNSPETAPSKRLIAAIPDYNKVVVGICVAMDIGLEKIREKCPLFNEWIERLMK</sequence>
<reference evidence="1" key="2">
    <citation type="submission" date="2021-06" db="EMBL/GenBank/DDBJ databases">
        <title>Collection of gut derived symbiotic bacterial strains cultured from healthy donors.</title>
        <authorList>
            <person name="Lin H."/>
            <person name="Littmann E."/>
            <person name="Pamer E.G."/>
        </authorList>
    </citation>
    <scope>NUCLEOTIDE SEQUENCE</scope>
    <source>
        <strain evidence="1">MSK.21.74</strain>
    </source>
</reference>
<dbReference type="RefSeq" id="WP_119236817.1">
    <property type="nucleotide sequence ID" value="NZ_JAHOEI010000008.1"/>
</dbReference>